<dbReference type="RefSeq" id="XP_007396526.1">
    <property type="nucleotide sequence ID" value="XM_007396464.1"/>
</dbReference>
<comment type="subcellular location">
    <subcellularLocation>
        <location evidence="1">Membrane</location>
        <topology evidence="1">Multi-pass membrane protein</topology>
    </subcellularLocation>
</comment>
<feature type="transmembrane region" description="Helical" evidence="6">
    <location>
        <begin position="76"/>
        <end position="95"/>
    </location>
</feature>
<evidence type="ECO:0000259" key="7">
    <source>
        <dbReference type="PROSITE" id="PS50850"/>
    </source>
</evidence>
<dbReference type="GO" id="GO:0022857">
    <property type="term" value="F:transmembrane transporter activity"/>
    <property type="evidence" value="ECO:0007669"/>
    <property type="project" value="InterPro"/>
</dbReference>
<dbReference type="PROSITE" id="PS50850">
    <property type="entry name" value="MFS"/>
    <property type="match status" value="1"/>
</dbReference>
<organism evidence="8 9">
    <name type="scientific">Phanerochaete carnosa (strain HHB-10118-sp)</name>
    <name type="common">White-rot fungus</name>
    <name type="synonym">Peniophora carnosa</name>
    <dbReference type="NCBI Taxonomy" id="650164"/>
    <lineage>
        <taxon>Eukaryota</taxon>
        <taxon>Fungi</taxon>
        <taxon>Dikarya</taxon>
        <taxon>Basidiomycota</taxon>
        <taxon>Agaricomycotina</taxon>
        <taxon>Agaricomycetes</taxon>
        <taxon>Polyporales</taxon>
        <taxon>Phanerochaetaceae</taxon>
        <taxon>Phanerochaete</taxon>
    </lineage>
</organism>
<evidence type="ECO:0000256" key="4">
    <source>
        <dbReference type="ARBA" id="ARBA00023136"/>
    </source>
</evidence>
<feature type="region of interest" description="Disordered" evidence="5">
    <location>
        <begin position="493"/>
        <end position="520"/>
    </location>
</feature>
<sequence>MASSTTSVRPPSSAETIPPSEARERAATHDELSMQRKILIMASLVGTQLVQMVAFGGGIDGGLVIPSRLGEFSPGATAWIAASYPLTQGAFILPGGRLGAIYGHHNMLFVGAVIWIAFTLGSGFAPTFVSLCALRGCSGIGGGIMVPNCVALLCITFPPGRVRNIALGLFGAAAPIGAAGGGIFCGLIIQFAPWKWMFFFLTILAFVVFGMAFISTPRDEPLAPDGKVDIIGSALGVSALFLFNFAWNQAAVVGWQRVYEYVLLIVSILLAVAFIIWEARFAQEPILPLGIWARPSFGAIVGIVCLSLMGFAIFLWYTLNWEYNIRKYTPTATGATLTPFIVVSGAGAFVGAQLVSRIRIEYIMALGIMSILTANIIVATMPTHEVYWAQAFPAIIIAGAGPDLLITAAQVIASNSVRRAEQGVAGSLIGVMQTYGLSTGLGFAGTVETHVNDGRRDPVKGYRGALFLGVGLCVLALVINVLFVRMPADTKEGWDEEDLRQRDGKIPEQVPTEKVEKVDS</sequence>
<proteinExistence type="predicted"/>
<dbReference type="GeneID" id="18919578"/>
<dbReference type="HOGENOM" id="CLU_000960_27_4_1"/>
<feature type="transmembrane region" description="Helical" evidence="6">
    <location>
        <begin position="38"/>
        <end position="56"/>
    </location>
</feature>
<feature type="region of interest" description="Disordered" evidence="5">
    <location>
        <begin position="1"/>
        <end position="28"/>
    </location>
</feature>
<keyword evidence="2 6" id="KW-0812">Transmembrane</keyword>
<feature type="transmembrane region" description="Helical" evidence="6">
    <location>
        <begin position="228"/>
        <end position="247"/>
    </location>
</feature>
<feature type="transmembrane region" description="Helical" evidence="6">
    <location>
        <begin position="297"/>
        <end position="317"/>
    </location>
</feature>
<feature type="transmembrane region" description="Helical" evidence="6">
    <location>
        <begin position="196"/>
        <end position="216"/>
    </location>
</feature>
<dbReference type="Pfam" id="PF07690">
    <property type="entry name" value="MFS_1"/>
    <property type="match status" value="1"/>
</dbReference>
<dbReference type="Proteomes" id="UP000008370">
    <property type="component" value="Unassembled WGS sequence"/>
</dbReference>
<dbReference type="PANTHER" id="PTHR42718:SF41">
    <property type="entry name" value="MFS TRANSPORTER OF UNKOWN SPECIFICITY (AFU_ORTHOLOGUE AFUA_5G09940)-RELATED"/>
    <property type="match status" value="1"/>
</dbReference>
<evidence type="ECO:0000256" key="5">
    <source>
        <dbReference type="SAM" id="MobiDB-lite"/>
    </source>
</evidence>
<gene>
    <name evidence="8" type="ORF">PHACADRAFT_29187</name>
</gene>
<keyword evidence="4 6" id="KW-0472">Membrane</keyword>
<dbReference type="KEGG" id="pco:PHACADRAFT_29187"/>
<keyword evidence="9" id="KW-1185">Reference proteome</keyword>
<feature type="transmembrane region" description="Helical" evidence="6">
    <location>
        <begin position="362"/>
        <end position="381"/>
    </location>
</feature>
<feature type="transmembrane region" description="Helical" evidence="6">
    <location>
        <begin position="259"/>
        <end position="277"/>
    </location>
</feature>
<dbReference type="CDD" id="cd17476">
    <property type="entry name" value="MFS_Amf1_MDR_like"/>
    <property type="match status" value="1"/>
</dbReference>
<dbReference type="InterPro" id="IPR020846">
    <property type="entry name" value="MFS_dom"/>
</dbReference>
<reference evidence="8 9" key="1">
    <citation type="journal article" date="2012" name="BMC Genomics">
        <title>Comparative genomics of the white-rot fungi, Phanerochaete carnosa and P. chrysosporium, to elucidate the genetic basis of the distinct wood types they colonize.</title>
        <authorList>
            <person name="Suzuki H."/>
            <person name="MacDonald J."/>
            <person name="Syed K."/>
            <person name="Salamov A."/>
            <person name="Hori C."/>
            <person name="Aerts A."/>
            <person name="Henrissat B."/>
            <person name="Wiebenga A."/>
            <person name="vanKuyk P.A."/>
            <person name="Barry K."/>
            <person name="Lindquist E."/>
            <person name="LaButti K."/>
            <person name="Lapidus A."/>
            <person name="Lucas S."/>
            <person name="Coutinho P."/>
            <person name="Gong Y."/>
            <person name="Samejima M."/>
            <person name="Mahadevan R."/>
            <person name="Abou-Zaid M."/>
            <person name="de Vries R.P."/>
            <person name="Igarashi K."/>
            <person name="Yadav J.S."/>
            <person name="Grigoriev I.V."/>
            <person name="Master E.R."/>
        </authorList>
    </citation>
    <scope>NUCLEOTIDE SEQUENCE [LARGE SCALE GENOMIC DNA]</scope>
    <source>
        <strain evidence="8 9">HHB-10118-sp</strain>
    </source>
</reference>
<dbReference type="InParanoid" id="K5WTY3"/>
<evidence type="ECO:0000256" key="6">
    <source>
        <dbReference type="SAM" id="Phobius"/>
    </source>
</evidence>
<dbReference type="FunCoup" id="K5WTY3">
    <property type="interactions" value="22"/>
</dbReference>
<evidence type="ECO:0000313" key="8">
    <source>
        <dbReference type="EMBL" id="EKM53882.1"/>
    </source>
</evidence>
<dbReference type="PANTHER" id="PTHR42718">
    <property type="entry name" value="MAJOR FACILITATOR SUPERFAMILY MULTIDRUG TRANSPORTER MFSC"/>
    <property type="match status" value="1"/>
</dbReference>
<dbReference type="SUPFAM" id="SSF103473">
    <property type="entry name" value="MFS general substrate transporter"/>
    <property type="match status" value="1"/>
</dbReference>
<dbReference type="GO" id="GO:0016020">
    <property type="term" value="C:membrane"/>
    <property type="evidence" value="ECO:0007669"/>
    <property type="project" value="UniProtKB-SubCell"/>
</dbReference>
<feature type="transmembrane region" description="Helical" evidence="6">
    <location>
        <begin position="107"/>
        <end position="128"/>
    </location>
</feature>
<dbReference type="InterPro" id="IPR011701">
    <property type="entry name" value="MFS"/>
</dbReference>
<feature type="transmembrane region" description="Helical" evidence="6">
    <location>
        <begin position="387"/>
        <end position="412"/>
    </location>
</feature>
<feature type="transmembrane region" description="Helical" evidence="6">
    <location>
        <begin position="424"/>
        <end position="444"/>
    </location>
</feature>
<accession>K5WTY3</accession>
<dbReference type="AlphaFoldDB" id="K5WTY3"/>
<protein>
    <recommendedName>
        <fullName evidence="7">Major facilitator superfamily (MFS) profile domain-containing protein</fullName>
    </recommendedName>
</protein>
<feature type="domain" description="Major facilitator superfamily (MFS) profile" evidence="7">
    <location>
        <begin position="35"/>
        <end position="488"/>
    </location>
</feature>
<dbReference type="Gene3D" id="1.20.1250.20">
    <property type="entry name" value="MFS general substrate transporter like domains"/>
    <property type="match status" value="2"/>
</dbReference>
<dbReference type="OrthoDB" id="440755at2759"/>
<dbReference type="InterPro" id="IPR036259">
    <property type="entry name" value="MFS_trans_sf"/>
</dbReference>
<feature type="transmembrane region" description="Helical" evidence="6">
    <location>
        <begin position="165"/>
        <end position="190"/>
    </location>
</feature>
<dbReference type="EMBL" id="JH930473">
    <property type="protein sequence ID" value="EKM53882.1"/>
    <property type="molecule type" value="Genomic_DNA"/>
</dbReference>
<evidence type="ECO:0000256" key="1">
    <source>
        <dbReference type="ARBA" id="ARBA00004141"/>
    </source>
</evidence>
<feature type="compositionally biased region" description="Polar residues" evidence="5">
    <location>
        <begin position="1"/>
        <end position="15"/>
    </location>
</feature>
<keyword evidence="3 6" id="KW-1133">Transmembrane helix</keyword>
<evidence type="ECO:0000256" key="3">
    <source>
        <dbReference type="ARBA" id="ARBA00022989"/>
    </source>
</evidence>
<feature type="transmembrane region" description="Helical" evidence="6">
    <location>
        <begin position="464"/>
        <end position="484"/>
    </location>
</feature>
<name>K5WTY3_PHACS</name>
<evidence type="ECO:0000313" key="9">
    <source>
        <dbReference type="Proteomes" id="UP000008370"/>
    </source>
</evidence>
<evidence type="ECO:0000256" key="2">
    <source>
        <dbReference type="ARBA" id="ARBA00022692"/>
    </source>
</evidence>